<dbReference type="VEuPathDB" id="FungiDB:PHYBLDRAFT_73098"/>
<organism evidence="1 2">
    <name type="scientific">Phycomyces blakesleeanus (strain ATCC 8743b / DSM 1359 / FGSC 10004 / NBRC 33097 / NRRL 1555)</name>
    <dbReference type="NCBI Taxonomy" id="763407"/>
    <lineage>
        <taxon>Eukaryota</taxon>
        <taxon>Fungi</taxon>
        <taxon>Fungi incertae sedis</taxon>
        <taxon>Mucoromycota</taxon>
        <taxon>Mucoromycotina</taxon>
        <taxon>Mucoromycetes</taxon>
        <taxon>Mucorales</taxon>
        <taxon>Phycomycetaceae</taxon>
        <taxon>Phycomyces</taxon>
    </lineage>
</organism>
<dbReference type="Proteomes" id="UP000077315">
    <property type="component" value="Unassembled WGS sequence"/>
</dbReference>
<dbReference type="RefSeq" id="XP_018290733.1">
    <property type="nucleotide sequence ID" value="XM_018442782.1"/>
</dbReference>
<name>A0A162U6D1_PHYB8</name>
<dbReference type="AlphaFoldDB" id="A0A162U6D1"/>
<evidence type="ECO:0000313" key="1">
    <source>
        <dbReference type="EMBL" id="OAD72693.1"/>
    </source>
</evidence>
<evidence type="ECO:0000313" key="2">
    <source>
        <dbReference type="Proteomes" id="UP000077315"/>
    </source>
</evidence>
<accession>A0A162U6D1</accession>
<keyword evidence="2" id="KW-1185">Reference proteome</keyword>
<dbReference type="GeneID" id="29003688"/>
<reference evidence="2" key="1">
    <citation type="submission" date="2015-06" db="EMBL/GenBank/DDBJ databases">
        <title>Expansion of signal transduction pathways in fungi by whole-genome duplication.</title>
        <authorList>
            <consortium name="DOE Joint Genome Institute"/>
            <person name="Corrochano L.M."/>
            <person name="Kuo A."/>
            <person name="Marcet-Houben M."/>
            <person name="Polaino S."/>
            <person name="Salamov A."/>
            <person name="Villalobos J.M."/>
            <person name="Alvarez M.I."/>
            <person name="Avalos J."/>
            <person name="Benito E.P."/>
            <person name="Benoit I."/>
            <person name="Burger G."/>
            <person name="Camino L.P."/>
            <person name="Canovas D."/>
            <person name="Cerda-Olmedo E."/>
            <person name="Cheng J.-F."/>
            <person name="Dominguez A."/>
            <person name="Elias M."/>
            <person name="Eslava A.P."/>
            <person name="Glaser F."/>
            <person name="Grimwood J."/>
            <person name="Gutierrez G."/>
            <person name="Heitman J."/>
            <person name="Henrissat B."/>
            <person name="Iturriaga E.A."/>
            <person name="Lang B.F."/>
            <person name="Lavin J.L."/>
            <person name="Lee S."/>
            <person name="Li W."/>
            <person name="Lindquist E."/>
            <person name="Lopez-Garcia S."/>
            <person name="Luque E.M."/>
            <person name="Marcos A.T."/>
            <person name="Martin J."/>
            <person name="McCluskey K."/>
            <person name="Medina H.R."/>
            <person name="Miralles-Duran A."/>
            <person name="Miyazaki A."/>
            <person name="Munoz-Torres E."/>
            <person name="Oguiza J.A."/>
            <person name="Ohm R."/>
            <person name="Olmedo M."/>
            <person name="Orejas M."/>
            <person name="Ortiz-Castellanos L."/>
            <person name="Pisabarro A.G."/>
            <person name="Rodriguez-Romero J."/>
            <person name="Ruiz-Herrera J."/>
            <person name="Ruiz-Vazquez R."/>
            <person name="Sanz C."/>
            <person name="Schackwitz W."/>
            <person name="Schmutz J."/>
            <person name="Shahriari M."/>
            <person name="Shelest E."/>
            <person name="Silva-Franco F."/>
            <person name="Soanes D."/>
            <person name="Syed K."/>
            <person name="Tagua V.G."/>
            <person name="Talbot N.J."/>
            <person name="Thon M."/>
            <person name="De vries R.P."/>
            <person name="Wiebenga A."/>
            <person name="Yadav J.S."/>
            <person name="Braun E.L."/>
            <person name="Baker S."/>
            <person name="Garre V."/>
            <person name="Horwitz B."/>
            <person name="Torres-Martinez S."/>
            <person name="Idnurm A."/>
            <person name="Herrera-Estrella A."/>
            <person name="Gabaldon T."/>
            <person name="Grigoriev I.V."/>
        </authorList>
    </citation>
    <scope>NUCLEOTIDE SEQUENCE [LARGE SCALE GENOMIC DNA]</scope>
    <source>
        <strain evidence="2">NRRL 1555(-)</strain>
    </source>
</reference>
<sequence length="102" mass="11143">MIGAFGSSRAYSTRSVECAIGKYFRTIKSNLAIGMNAGNVMVQLACTQQLLMDSEGDMSAGWPITSKGEHAGADSDIKFWGHLEYKTINDSFKDISYLPILI</sequence>
<gene>
    <name evidence="1" type="ORF">PHYBLDRAFT_73098</name>
</gene>
<proteinExistence type="predicted"/>
<dbReference type="EMBL" id="KV440982">
    <property type="protein sequence ID" value="OAD72693.1"/>
    <property type="molecule type" value="Genomic_DNA"/>
</dbReference>
<dbReference type="InParanoid" id="A0A162U6D1"/>
<protein>
    <submittedName>
        <fullName evidence="1">Uncharacterized protein</fullName>
    </submittedName>
</protein>